<dbReference type="RefSeq" id="XP_041223499.1">
    <property type="nucleotide sequence ID" value="XM_041372087.1"/>
</dbReference>
<feature type="region of interest" description="Disordered" evidence="1">
    <location>
        <begin position="1"/>
        <end position="32"/>
    </location>
</feature>
<feature type="region of interest" description="Disordered" evidence="1">
    <location>
        <begin position="296"/>
        <end position="320"/>
    </location>
</feature>
<dbReference type="GeneID" id="64666385"/>
<dbReference type="EMBL" id="JABBWK010000043">
    <property type="protein sequence ID" value="KAG1897923.1"/>
    <property type="molecule type" value="Genomic_DNA"/>
</dbReference>
<proteinExistence type="predicted"/>
<dbReference type="AlphaFoldDB" id="A0AAD4E1C3"/>
<sequence>MEKSNICHSISTSSSHSRNISTPSSSPSVGTEVYHDISRPRIGISLVGQGSLTELFTSSNLRAYIHTGYLPSDFSPVSSVTPGYEHELDDISGSPPPPSSSPIAYPELLPHEDKNEETTCHSPSGSCRYPPGSPAHAEAESANITDSSRTKRRLLGNTPEHMPFVQFTSEAPSARFQLEKKSMVKPSIPLLTGLARHGRMCSERRSNSYHTMVHPSSRPRTNKTLSIAKSLPGPQSIIGDSSEGHFNNRRTLPLEDLGEYVEQEPPIKKVRICRLASDRPDLPKIRTHFLAKEPASLRRAQSLVSQTSTDRDDEDVVKVR</sequence>
<evidence type="ECO:0000313" key="4">
    <source>
        <dbReference type="Proteomes" id="UP001195769"/>
    </source>
</evidence>
<keyword evidence="4" id="KW-1185">Reference proteome</keyword>
<name>A0AAD4E1C3_9AGAM</name>
<feature type="region of interest" description="Disordered" evidence="1">
    <location>
        <begin position="75"/>
        <end position="150"/>
    </location>
</feature>
<gene>
    <name evidence="3" type="ORF">F5891DRAFT_510159</name>
    <name evidence="2" type="ORF">F5891DRAFT_573850</name>
</gene>
<organism evidence="3 4">
    <name type="scientific">Suillus fuscotomentosus</name>
    <dbReference type="NCBI Taxonomy" id="1912939"/>
    <lineage>
        <taxon>Eukaryota</taxon>
        <taxon>Fungi</taxon>
        <taxon>Dikarya</taxon>
        <taxon>Basidiomycota</taxon>
        <taxon>Agaricomycotina</taxon>
        <taxon>Agaricomycetes</taxon>
        <taxon>Agaricomycetidae</taxon>
        <taxon>Boletales</taxon>
        <taxon>Suillineae</taxon>
        <taxon>Suillaceae</taxon>
        <taxon>Suillus</taxon>
    </lineage>
</organism>
<dbReference type="EMBL" id="JABBWK010000052">
    <property type="protein sequence ID" value="KAG1896728.1"/>
    <property type="molecule type" value="Genomic_DNA"/>
</dbReference>
<reference evidence="3" key="1">
    <citation type="journal article" date="2020" name="New Phytol.">
        <title>Comparative genomics reveals dynamic genome evolution in host specialist ectomycorrhizal fungi.</title>
        <authorList>
            <person name="Lofgren L.A."/>
            <person name="Nguyen N.H."/>
            <person name="Vilgalys R."/>
            <person name="Ruytinx J."/>
            <person name="Liao H.L."/>
            <person name="Branco S."/>
            <person name="Kuo A."/>
            <person name="LaButti K."/>
            <person name="Lipzen A."/>
            <person name="Andreopoulos W."/>
            <person name="Pangilinan J."/>
            <person name="Riley R."/>
            <person name="Hundley H."/>
            <person name="Na H."/>
            <person name="Barry K."/>
            <person name="Grigoriev I.V."/>
            <person name="Stajich J.E."/>
            <person name="Kennedy P.G."/>
        </authorList>
    </citation>
    <scope>NUCLEOTIDE SEQUENCE</scope>
    <source>
        <strain evidence="3">FC203</strain>
    </source>
</reference>
<feature type="compositionally biased region" description="Basic and acidic residues" evidence="1">
    <location>
        <begin position="109"/>
        <end position="119"/>
    </location>
</feature>
<evidence type="ECO:0000256" key="1">
    <source>
        <dbReference type="SAM" id="MobiDB-lite"/>
    </source>
</evidence>
<feature type="compositionally biased region" description="Acidic residues" evidence="1">
    <location>
        <begin position="311"/>
        <end position="320"/>
    </location>
</feature>
<evidence type="ECO:0000313" key="3">
    <source>
        <dbReference type="EMBL" id="KAG1897923.1"/>
    </source>
</evidence>
<comment type="caution">
    <text evidence="3">The sequence shown here is derived from an EMBL/GenBank/DDBJ whole genome shotgun (WGS) entry which is preliminary data.</text>
</comment>
<accession>A0AAD4E1C3</accession>
<feature type="compositionally biased region" description="Low complexity" evidence="1">
    <location>
        <begin position="1"/>
        <end position="28"/>
    </location>
</feature>
<evidence type="ECO:0000313" key="2">
    <source>
        <dbReference type="EMBL" id="KAG1896728.1"/>
    </source>
</evidence>
<protein>
    <submittedName>
        <fullName evidence="3">Uncharacterized protein</fullName>
    </submittedName>
</protein>
<dbReference type="Proteomes" id="UP001195769">
    <property type="component" value="Unassembled WGS sequence"/>
</dbReference>